<organism evidence="1 2">
    <name type="scientific">Dreissena polymorpha</name>
    <name type="common">Zebra mussel</name>
    <name type="synonym">Mytilus polymorpha</name>
    <dbReference type="NCBI Taxonomy" id="45954"/>
    <lineage>
        <taxon>Eukaryota</taxon>
        <taxon>Metazoa</taxon>
        <taxon>Spiralia</taxon>
        <taxon>Lophotrochozoa</taxon>
        <taxon>Mollusca</taxon>
        <taxon>Bivalvia</taxon>
        <taxon>Autobranchia</taxon>
        <taxon>Heteroconchia</taxon>
        <taxon>Euheterodonta</taxon>
        <taxon>Imparidentia</taxon>
        <taxon>Neoheterodontei</taxon>
        <taxon>Myida</taxon>
        <taxon>Dreissenoidea</taxon>
        <taxon>Dreissenidae</taxon>
        <taxon>Dreissena</taxon>
    </lineage>
</organism>
<dbReference type="EMBL" id="JAIWYP010000008">
    <property type="protein sequence ID" value="KAH3785940.1"/>
    <property type="molecule type" value="Genomic_DNA"/>
</dbReference>
<sequence>MEGCSCFTDAGSDICIRSFLVVKNAAEIGEAVNLIHRLTMDCDGCVVGCDDHEHLAIPSVDGEAQSS</sequence>
<comment type="caution">
    <text evidence="1">The sequence shown here is derived from an EMBL/GenBank/DDBJ whole genome shotgun (WGS) entry which is preliminary data.</text>
</comment>
<evidence type="ECO:0000313" key="1">
    <source>
        <dbReference type="EMBL" id="KAH3785940.1"/>
    </source>
</evidence>
<dbReference type="Proteomes" id="UP000828390">
    <property type="component" value="Unassembled WGS sequence"/>
</dbReference>
<reference evidence="1" key="1">
    <citation type="journal article" date="2019" name="bioRxiv">
        <title>The Genome of the Zebra Mussel, Dreissena polymorpha: A Resource for Invasive Species Research.</title>
        <authorList>
            <person name="McCartney M.A."/>
            <person name="Auch B."/>
            <person name="Kono T."/>
            <person name="Mallez S."/>
            <person name="Zhang Y."/>
            <person name="Obille A."/>
            <person name="Becker A."/>
            <person name="Abrahante J.E."/>
            <person name="Garbe J."/>
            <person name="Badalamenti J.P."/>
            <person name="Herman A."/>
            <person name="Mangelson H."/>
            <person name="Liachko I."/>
            <person name="Sullivan S."/>
            <person name="Sone E.D."/>
            <person name="Koren S."/>
            <person name="Silverstein K.A.T."/>
            <person name="Beckman K.B."/>
            <person name="Gohl D.M."/>
        </authorList>
    </citation>
    <scope>NUCLEOTIDE SEQUENCE</scope>
    <source>
        <strain evidence="1">Duluth1</strain>
        <tissue evidence="1">Whole animal</tissue>
    </source>
</reference>
<reference evidence="1" key="2">
    <citation type="submission" date="2020-11" db="EMBL/GenBank/DDBJ databases">
        <authorList>
            <person name="McCartney M.A."/>
            <person name="Auch B."/>
            <person name="Kono T."/>
            <person name="Mallez S."/>
            <person name="Becker A."/>
            <person name="Gohl D.M."/>
            <person name="Silverstein K.A.T."/>
            <person name="Koren S."/>
            <person name="Bechman K.B."/>
            <person name="Herman A."/>
            <person name="Abrahante J.E."/>
            <person name="Garbe J."/>
        </authorList>
    </citation>
    <scope>NUCLEOTIDE SEQUENCE</scope>
    <source>
        <strain evidence="1">Duluth1</strain>
        <tissue evidence="1">Whole animal</tissue>
    </source>
</reference>
<dbReference type="AlphaFoldDB" id="A0A9D4EXS3"/>
<proteinExistence type="predicted"/>
<accession>A0A9D4EXS3</accession>
<evidence type="ECO:0000313" key="2">
    <source>
        <dbReference type="Proteomes" id="UP000828390"/>
    </source>
</evidence>
<keyword evidence="2" id="KW-1185">Reference proteome</keyword>
<protein>
    <submittedName>
        <fullName evidence="1">Uncharacterized protein</fullName>
    </submittedName>
</protein>
<gene>
    <name evidence="1" type="ORF">DPMN_164036</name>
</gene>
<name>A0A9D4EXS3_DREPO</name>